<feature type="transmembrane region" description="Helical" evidence="16">
    <location>
        <begin position="788"/>
        <end position="810"/>
    </location>
</feature>
<dbReference type="InterPro" id="IPR008250">
    <property type="entry name" value="ATPase_P-typ_transduc_dom_A_sf"/>
</dbReference>
<keyword evidence="5 16" id="KW-0479">Metal-binding</keyword>
<keyword evidence="9 16" id="KW-0067">ATP-binding</keyword>
<dbReference type="InterPro" id="IPR023299">
    <property type="entry name" value="ATPase_P-typ_cyto_dom_N"/>
</dbReference>
<dbReference type="SFLD" id="SFLDS00003">
    <property type="entry name" value="Haloacid_Dehalogenase"/>
    <property type="match status" value="1"/>
</dbReference>
<keyword evidence="7 16" id="KW-0547">Nucleotide-binding</keyword>
<keyword evidence="16" id="KW-1003">Cell membrane</keyword>
<evidence type="ECO:0000313" key="18">
    <source>
        <dbReference type="EMBL" id="MDM7857119.1"/>
    </source>
</evidence>
<reference evidence="18 19" key="1">
    <citation type="submission" date="2023-06" db="EMBL/GenBank/DDBJ databases">
        <title>Thiopseudomonas sp. CY1220 draft genome sequence.</title>
        <authorList>
            <person name="Zhao G."/>
            <person name="An M."/>
        </authorList>
    </citation>
    <scope>NUCLEOTIDE SEQUENCE [LARGE SCALE GENOMIC DNA]</scope>
    <source>
        <strain evidence="18 19">CY1220</strain>
    </source>
</reference>
<evidence type="ECO:0000256" key="3">
    <source>
        <dbReference type="ARBA" id="ARBA00022448"/>
    </source>
</evidence>
<evidence type="ECO:0000256" key="9">
    <source>
        <dbReference type="ARBA" id="ARBA00022840"/>
    </source>
</evidence>
<comment type="caution">
    <text evidence="18">The sequence shown here is derived from an EMBL/GenBank/DDBJ whole genome shotgun (WGS) entry which is preliminary data.</text>
</comment>
<dbReference type="InterPro" id="IPR036163">
    <property type="entry name" value="HMA_dom_sf"/>
</dbReference>
<dbReference type="NCBIfam" id="TIGR01494">
    <property type="entry name" value="ATPase_P-type"/>
    <property type="match status" value="1"/>
</dbReference>
<evidence type="ECO:0000256" key="13">
    <source>
        <dbReference type="ARBA" id="ARBA00023008"/>
    </source>
</evidence>
<evidence type="ECO:0000256" key="2">
    <source>
        <dbReference type="ARBA" id="ARBA00006024"/>
    </source>
</evidence>
<dbReference type="InterPro" id="IPR001757">
    <property type="entry name" value="P_typ_ATPase"/>
</dbReference>
<evidence type="ECO:0000256" key="1">
    <source>
        <dbReference type="ARBA" id="ARBA00004127"/>
    </source>
</evidence>
<dbReference type="PROSITE" id="PS01047">
    <property type="entry name" value="HMA_1"/>
    <property type="match status" value="2"/>
</dbReference>
<dbReference type="InterPro" id="IPR018303">
    <property type="entry name" value="ATPase_P-typ_P_site"/>
</dbReference>
<keyword evidence="19" id="KW-1185">Reference proteome</keyword>
<dbReference type="CDD" id="cd02094">
    <property type="entry name" value="P-type_ATPase_Cu-like"/>
    <property type="match status" value="1"/>
</dbReference>
<feature type="transmembrane region" description="Helical" evidence="16">
    <location>
        <begin position="236"/>
        <end position="254"/>
    </location>
</feature>
<evidence type="ECO:0000256" key="5">
    <source>
        <dbReference type="ARBA" id="ARBA00022723"/>
    </source>
</evidence>
<dbReference type="Proteomes" id="UP001241056">
    <property type="component" value="Unassembled WGS sequence"/>
</dbReference>
<dbReference type="PANTHER" id="PTHR43520:SF8">
    <property type="entry name" value="P-TYPE CU(+) TRANSPORTER"/>
    <property type="match status" value="1"/>
</dbReference>
<comment type="subcellular location">
    <subcellularLocation>
        <location evidence="16">Cell membrane</location>
    </subcellularLocation>
    <subcellularLocation>
        <location evidence="1">Endomembrane system</location>
        <topology evidence="1">Multi-pass membrane protein</topology>
    </subcellularLocation>
</comment>
<dbReference type="NCBIfam" id="TIGR01525">
    <property type="entry name" value="ATPase-IB_hvy"/>
    <property type="match status" value="1"/>
</dbReference>
<dbReference type="SUPFAM" id="SSF81653">
    <property type="entry name" value="Calcium ATPase, transduction domain A"/>
    <property type="match status" value="1"/>
</dbReference>
<keyword evidence="3" id="KW-0813">Transport</keyword>
<name>A0ABT7SM79_9GAMM</name>
<evidence type="ECO:0000313" key="19">
    <source>
        <dbReference type="Proteomes" id="UP001241056"/>
    </source>
</evidence>
<dbReference type="PROSITE" id="PS50846">
    <property type="entry name" value="HMA_2"/>
    <property type="match status" value="2"/>
</dbReference>
<evidence type="ECO:0000256" key="12">
    <source>
        <dbReference type="ARBA" id="ARBA00022989"/>
    </source>
</evidence>
<keyword evidence="6" id="KW-0677">Repeat</keyword>
<accession>A0ABT7SM79</accession>
<dbReference type="PRINTS" id="PR00119">
    <property type="entry name" value="CATATPASE"/>
</dbReference>
<evidence type="ECO:0000259" key="17">
    <source>
        <dbReference type="PROSITE" id="PS50846"/>
    </source>
</evidence>
<dbReference type="PANTHER" id="PTHR43520">
    <property type="entry name" value="ATP7, ISOFORM B"/>
    <property type="match status" value="1"/>
</dbReference>
<keyword evidence="15 16" id="KW-0472">Membrane</keyword>
<feature type="transmembrane region" description="Helical" evidence="16">
    <location>
        <begin position="419"/>
        <end position="441"/>
    </location>
</feature>
<keyword evidence="4 16" id="KW-0812">Transmembrane</keyword>
<evidence type="ECO:0000256" key="7">
    <source>
        <dbReference type="ARBA" id="ARBA00022741"/>
    </source>
</evidence>
<dbReference type="Gene3D" id="2.70.150.10">
    <property type="entry name" value="Calcium-transporting ATPase, cytoplasmic transduction domain A"/>
    <property type="match status" value="1"/>
</dbReference>
<dbReference type="InterPro" id="IPR006121">
    <property type="entry name" value="HMA_dom"/>
</dbReference>
<dbReference type="SFLD" id="SFLDF00027">
    <property type="entry name" value="p-type_atpase"/>
    <property type="match status" value="1"/>
</dbReference>
<keyword evidence="14" id="KW-0406">Ion transport</keyword>
<keyword evidence="11" id="KW-1278">Translocase</keyword>
<feature type="transmembrane region" description="Helical" evidence="16">
    <location>
        <begin position="763"/>
        <end position="782"/>
    </location>
</feature>
<dbReference type="SUPFAM" id="SSF55008">
    <property type="entry name" value="HMA, heavy metal-associated domain"/>
    <property type="match status" value="2"/>
</dbReference>
<dbReference type="Pfam" id="PF00403">
    <property type="entry name" value="HMA"/>
    <property type="match status" value="2"/>
</dbReference>
<keyword evidence="12 16" id="KW-1133">Transmembrane helix</keyword>
<dbReference type="Gene3D" id="3.40.1110.10">
    <property type="entry name" value="Calcium-transporting ATPase, cytoplasmic domain N"/>
    <property type="match status" value="1"/>
</dbReference>
<dbReference type="Pfam" id="PF00122">
    <property type="entry name" value="E1-E2_ATPase"/>
    <property type="match status" value="1"/>
</dbReference>
<sequence>MATLHSFNALVDGMTCASCVGRIESSLAAMPGVQDVNVNLATRKVQAKYNDEQTSQALVNNIIELGFKPILSHAELAIEGMTCASCVSRVEKSLLNFPGVVSATVNLATQKAQLEITDTDFNSLTALLTEQGYPAKRIDETPVSEQQDPSAHFTETLSELKKSLWIAFALALPLFILEMGGHVLPAFHVWLNDLIGQKTNWVIQSLLAAGVFFGPGWPLIKLGVRGLLRWSPDMNALVALGTGSAFGYSLVATFSPQLLPEGTVNVYYEAVGVIITLILLGRYLENKAKSNTSEAIQGLLKLQVKTARVITCCGNAKETPIAEITVGKTLEILSGERIPLDGVVLSGHSFVDESMLSGEPIPVEKTEGSAVVGGTINQTGVLRMRVEKVGQDTMLAQIIRLVEQAQGSRLPIQNLVNQITAWFVPAVMAAAALTFLVWLVFGPSPALTLALVNAVAVLIIACPCAMGLATPTSIMVGTGRAAQMGVLFRQGTALQGLQDVQVVALDKTGTLTEGKPLLTDFIAAEGADAQRALQLLASLEHQSSHPVAQALVSAAHQKNLELLPVTEFESLTGLGVRGTVDGLRIEVGADRFMTQLAIQVDSFAAQAQQLAQLGKTPMYLAINGKLSALLAIADPIKASTPAAINALHELGLKIVMVTGDNRHTAQAIAEQLGIDEVVAEVMPAQKVETVQQLQQRHGKLAFVGDGINDAPALVTADVGIAIGTGSDITIDAADVVLISGKLTGVVNALQISRSTLRNIKQNLFWAFAYNAALVPVAAGVLYPFNGTLLSPVFAAGAMAMSSVFVVSNALRLRRLKPMLAEA</sequence>
<dbReference type="CDD" id="cd00371">
    <property type="entry name" value="HMA"/>
    <property type="match status" value="2"/>
</dbReference>
<evidence type="ECO:0000256" key="8">
    <source>
        <dbReference type="ARBA" id="ARBA00022796"/>
    </source>
</evidence>
<dbReference type="SUPFAM" id="SSF56784">
    <property type="entry name" value="HAD-like"/>
    <property type="match status" value="1"/>
</dbReference>
<dbReference type="PROSITE" id="PS00154">
    <property type="entry name" value="ATPASE_E1_E2"/>
    <property type="match status" value="1"/>
</dbReference>
<comment type="similarity">
    <text evidence="2 16">Belongs to the cation transport ATPase (P-type) (TC 3.A.3) family. Type IB subfamily.</text>
</comment>
<dbReference type="SUPFAM" id="SSF81665">
    <property type="entry name" value="Calcium ATPase, transmembrane domain M"/>
    <property type="match status" value="1"/>
</dbReference>
<gene>
    <name evidence="18" type="ORF">QEZ41_02340</name>
</gene>
<proteinExistence type="inferred from homology"/>
<feature type="transmembrane region" description="Helical" evidence="16">
    <location>
        <begin position="266"/>
        <end position="284"/>
    </location>
</feature>
<dbReference type="Gene3D" id="3.30.70.100">
    <property type="match status" value="2"/>
</dbReference>
<dbReference type="Pfam" id="PF00702">
    <property type="entry name" value="Hydrolase"/>
    <property type="match status" value="1"/>
</dbReference>
<dbReference type="EMBL" id="JAUCDY010000002">
    <property type="protein sequence ID" value="MDM7857119.1"/>
    <property type="molecule type" value="Genomic_DNA"/>
</dbReference>
<dbReference type="NCBIfam" id="TIGR01511">
    <property type="entry name" value="ATPase-IB1_Cu"/>
    <property type="match status" value="1"/>
</dbReference>
<dbReference type="InterPro" id="IPR027256">
    <property type="entry name" value="P-typ_ATPase_IB"/>
</dbReference>
<dbReference type="InterPro" id="IPR036412">
    <property type="entry name" value="HAD-like_sf"/>
</dbReference>
<dbReference type="InterPro" id="IPR023298">
    <property type="entry name" value="ATPase_P-typ_TM_dom_sf"/>
</dbReference>
<feature type="domain" description="HMA" evidence="17">
    <location>
        <begin position="72"/>
        <end position="136"/>
    </location>
</feature>
<evidence type="ECO:0000256" key="4">
    <source>
        <dbReference type="ARBA" id="ARBA00022692"/>
    </source>
</evidence>
<evidence type="ECO:0000256" key="16">
    <source>
        <dbReference type="RuleBase" id="RU362081"/>
    </source>
</evidence>
<dbReference type="InterPro" id="IPR044492">
    <property type="entry name" value="P_typ_ATPase_HD_dom"/>
</dbReference>
<dbReference type="InterPro" id="IPR059000">
    <property type="entry name" value="ATPase_P-type_domA"/>
</dbReference>
<dbReference type="Gene3D" id="3.40.50.1000">
    <property type="entry name" value="HAD superfamily/HAD-like"/>
    <property type="match status" value="1"/>
</dbReference>
<keyword evidence="13" id="KW-0186">Copper</keyword>
<dbReference type="NCBIfam" id="TIGR00003">
    <property type="entry name" value="copper ion binding protein"/>
    <property type="match status" value="1"/>
</dbReference>
<evidence type="ECO:0000256" key="6">
    <source>
        <dbReference type="ARBA" id="ARBA00022737"/>
    </source>
</evidence>
<feature type="transmembrane region" description="Helical" evidence="16">
    <location>
        <begin position="164"/>
        <end position="189"/>
    </location>
</feature>
<evidence type="ECO:0000256" key="11">
    <source>
        <dbReference type="ARBA" id="ARBA00022967"/>
    </source>
</evidence>
<dbReference type="InterPro" id="IPR006122">
    <property type="entry name" value="HMA_Cu_ion-bd"/>
</dbReference>
<evidence type="ECO:0000256" key="14">
    <source>
        <dbReference type="ARBA" id="ARBA00023065"/>
    </source>
</evidence>
<evidence type="ECO:0000256" key="15">
    <source>
        <dbReference type="ARBA" id="ARBA00023136"/>
    </source>
</evidence>
<feature type="transmembrane region" description="Helical" evidence="16">
    <location>
        <begin position="201"/>
        <end position="224"/>
    </location>
</feature>
<dbReference type="RefSeq" id="WP_289409771.1">
    <property type="nucleotide sequence ID" value="NZ_JAUCDY010000002.1"/>
</dbReference>
<protein>
    <submittedName>
        <fullName evidence="18">Heavy metal translocating P-type ATPase</fullName>
    </submittedName>
</protein>
<dbReference type="PRINTS" id="PR00943">
    <property type="entry name" value="CUATPASE"/>
</dbReference>
<keyword evidence="8" id="KW-0187">Copper transport</keyword>
<feature type="domain" description="HMA" evidence="17">
    <location>
        <begin position="5"/>
        <end position="70"/>
    </location>
</feature>
<dbReference type="InterPro" id="IPR017969">
    <property type="entry name" value="Heavy-metal-associated_CS"/>
</dbReference>
<evidence type="ECO:0000256" key="10">
    <source>
        <dbReference type="ARBA" id="ARBA00022842"/>
    </source>
</evidence>
<feature type="transmembrane region" description="Helical" evidence="16">
    <location>
        <begin position="447"/>
        <end position="470"/>
    </location>
</feature>
<keyword evidence="10" id="KW-0460">Magnesium</keyword>
<organism evidence="18 19">
    <name type="scientific">Thiopseudomonas acetoxidans</name>
    <dbReference type="NCBI Taxonomy" id="3041622"/>
    <lineage>
        <taxon>Bacteria</taxon>
        <taxon>Pseudomonadati</taxon>
        <taxon>Pseudomonadota</taxon>
        <taxon>Gammaproteobacteria</taxon>
        <taxon>Pseudomonadales</taxon>
        <taxon>Pseudomonadaceae</taxon>
        <taxon>Thiopseudomonas</taxon>
    </lineage>
</organism>
<dbReference type="SFLD" id="SFLDG00002">
    <property type="entry name" value="C1.7:_P-type_atpase_like"/>
    <property type="match status" value="1"/>
</dbReference>
<dbReference type="InterPro" id="IPR023214">
    <property type="entry name" value="HAD_sf"/>
</dbReference>